<protein>
    <submittedName>
        <fullName evidence="2">Lipolytic enzyme, G-D-S-L</fullName>
    </submittedName>
</protein>
<accession>A0A378TJA6</accession>
<reference evidence="2 3" key="1">
    <citation type="submission" date="2018-06" db="EMBL/GenBank/DDBJ databases">
        <authorList>
            <consortium name="Pathogen Informatics"/>
            <person name="Doyle S."/>
        </authorList>
    </citation>
    <scope>NUCLEOTIDE SEQUENCE [LARGE SCALE GENOMIC DNA]</scope>
    <source>
        <strain evidence="2 3">NCTC10821</strain>
    </source>
</reference>
<evidence type="ECO:0000313" key="3">
    <source>
        <dbReference type="Proteomes" id="UP000254978"/>
    </source>
</evidence>
<keyword evidence="3" id="KW-1185">Reference proteome</keyword>
<dbReference type="InterPro" id="IPR013830">
    <property type="entry name" value="SGNH_hydro"/>
</dbReference>
<feature type="domain" description="SGNH hydrolase-type esterase" evidence="1">
    <location>
        <begin position="81"/>
        <end position="260"/>
    </location>
</feature>
<gene>
    <name evidence="2" type="ORF">NCTC10821_04274</name>
</gene>
<dbReference type="Pfam" id="PF13472">
    <property type="entry name" value="Lipase_GDSL_2"/>
    <property type="match status" value="1"/>
</dbReference>
<organism evidence="2 3">
    <name type="scientific">Mycolicibacterium tokaiense</name>
    <dbReference type="NCBI Taxonomy" id="39695"/>
    <lineage>
        <taxon>Bacteria</taxon>
        <taxon>Bacillati</taxon>
        <taxon>Actinomycetota</taxon>
        <taxon>Actinomycetes</taxon>
        <taxon>Mycobacteriales</taxon>
        <taxon>Mycobacteriaceae</taxon>
        <taxon>Mycolicibacterium</taxon>
    </lineage>
</organism>
<dbReference type="PANTHER" id="PTHR30383:SF5">
    <property type="entry name" value="SGNH HYDROLASE-TYPE ESTERASE DOMAIN-CONTAINING PROTEIN"/>
    <property type="match status" value="1"/>
</dbReference>
<dbReference type="Gene3D" id="3.40.50.1110">
    <property type="entry name" value="SGNH hydrolase"/>
    <property type="match status" value="1"/>
</dbReference>
<dbReference type="AlphaFoldDB" id="A0A378TJA6"/>
<dbReference type="SUPFAM" id="SSF52266">
    <property type="entry name" value="SGNH hydrolase"/>
    <property type="match status" value="1"/>
</dbReference>
<dbReference type="EMBL" id="UGQT01000001">
    <property type="protein sequence ID" value="STZ60730.1"/>
    <property type="molecule type" value="Genomic_DNA"/>
</dbReference>
<dbReference type="CDD" id="cd01836">
    <property type="entry name" value="FeeA_FeeB_like"/>
    <property type="match status" value="1"/>
</dbReference>
<dbReference type="Proteomes" id="UP000254978">
    <property type="component" value="Unassembled WGS sequence"/>
</dbReference>
<dbReference type="InterPro" id="IPR036514">
    <property type="entry name" value="SGNH_hydro_sf"/>
</dbReference>
<proteinExistence type="predicted"/>
<dbReference type="PANTHER" id="PTHR30383">
    <property type="entry name" value="THIOESTERASE 1/PROTEASE 1/LYSOPHOSPHOLIPASE L1"/>
    <property type="match status" value="1"/>
</dbReference>
<dbReference type="InterPro" id="IPR051532">
    <property type="entry name" value="Ester_Hydrolysis_Enzymes"/>
</dbReference>
<evidence type="ECO:0000313" key="2">
    <source>
        <dbReference type="EMBL" id="STZ60730.1"/>
    </source>
</evidence>
<name>A0A378TJA6_9MYCO</name>
<sequence>MLVGTRVKRRSALAVAALLGSTGAAGYVGVRNLLTGQAVKAREVIPKSWDVPPRADGVYTRGGGPVQRWQRDVPFDIHLMVFGDSTATGYGCKVADEVPGVRIARGVAEQTGQRIRLSTKAIVGATSKGLSGQVDAMFVAGPPPDAAVIMIGANDITALNGINASARRLGDAVRRLRDSGAVVVVGTCPDFGVITAIPQPLRWVTRIRGLRLARRQAAVVRAAGGLPVPFADLLAPEFLQAPDVLFSEDHFHPSAAGYDLAAQQLLPALCYALGEWTGELPWESRGAENRSLGTRLRMLARVWPRRTTGVPAPVVVSAS</sequence>
<evidence type="ECO:0000259" key="1">
    <source>
        <dbReference type="Pfam" id="PF13472"/>
    </source>
</evidence>
<dbReference type="GO" id="GO:0004622">
    <property type="term" value="F:phosphatidylcholine lysophospholipase activity"/>
    <property type="evidence" value="ECO:0007669"/>
    <property type="project" value="TreeGrafter"/>
</dbReference>